<feature type="compositionally biased region" description="Basic residues" evidence="1">
    <location>
        <begin position="10"/>
        <end position="29"/>
    </location>
</feature>
<dbReference type="Proteomes" id="UP000218209">
    <property type="component" value="Unassembled WGS sequence"/>
</dbReference>
<keyword evidence="3" id="KW-1185">Reference proteome</keyword>
<organism evidence="2 3">
    <name type="scientific">Porphyra umbilicalis</name>
    <name type="common">Purple laver</name>
    <name type="synonym">Red alga</name>
    <dbReference type="NCBI Taxonomy" id="2786"/>
    <lineage>
        <taxon>Eukaryota</taxon>
        <taxon>Rhodophyta</taxon>
        <taxon>Bangiophyceae</taxon>
        <taxon>Bangiales</taxon>
        <taxon>Bangiaceae</taxon>
        <taxon>Porphyra</taxon>
    </lineage>
</organism>
<gene>
    <name evidence="2" type="ORF">BU14_0031s0017</name>
</gene>
<evidence type="ECO:0000313" key="2">
    <source>
        <dbReference type="EMBL" id="OSX80845.1"/>
    </source>
</evidence>
<proteinExistence type="predicted"/>
<protein>
    <submittedName>
        <fullName evidence="2">Uncharacterized protein</fullName>
    </submittedName>
</protein>
<evidence type="ECO:0000256" key="1">
    <source>
        <dbReference type="SAM" id="MobiDB-lite"/>
    </source>
</evidence>
<dbReference type="EMBL" id="KV918767">
    <property type="protein sequence ID" value="OSX80845.1"/>
    <property type="molecule type" value="Genomic_DNA"/>
</dbReference>
<feature type="compositionally biased region" description="Low complexity" evidence="1">
    <location>
        <begin position="36"/>
        <end position="49"/>
    </location>
</feature>
<feature type="region of interest" description="Disordered" evidence="1">
    <location>
        <begin position="1"/>
        <end position="62"/>
    </location>
</feature>
<sequence length="155" mass="16454">MAASNAAQKVPRRRSDRPRRNGGKKHRRWAGGVSGQGAARSARGASDVANSFSAGGNPEVSGVRWRSAAGGEAVGRDAARRCLPKRGGALPLKTAMSELPSKLGWLSDGWVVLRSVRDEEVVGNIGRLCAALDDDTFEVMFNDRSLEQLLAAGLQ</sequence>
<accession>A0A1X6PJ53</accession>
<evidence type="ECO:0000313" key="3">
    <source>
        <dbReference type="Proteomes" id="UP000218209"/>
    </source>
</evidence>
<reference evidence="2 3" key="1">
    <citation type="submission" date="2017-03" db="EMBL/GenBank/DDBJ databases">
        <title>WGS assembly of Porphyra umbilicalis.</title>
        <authorList>
            <person name="Brawley S.H."/>
            <person name="Blouin N.A."/>
            <person name="Ficko-Blean E."/>
            <person name="Wheeler G.L."/>
            <person name="Lohr M."/>
            <person name="Goodson H.V."/>
            <person name="Jenkins J.W."/>
            <person name="Blaby-Haas C.E."/>
            <person name="Helliwell K.E."/>
            <person name="Chan C."/>
            <person name="Marriage T."/>
            <person name="Bhattacharya D."/>
            <person name="Klein A.S."/>
            <person name="Badis Y."/>
            <person name="Brodie J."/>
            <person name="Cao Y."/>
            <person name="Collen J."/>
            <person name="Dittami S.M."/>
            <person name="Gachon C.M."/>
            <person name="Green B.R."/>
            <person name="Karpowicz S."/>
            <person name="Kim J.W."/>
            <person name="Kudahl U."/>
            <person name="Lin S."/>
            <person name="Michel G."/>
            <person name="Mittag M."/>
            <person name="Olson B.J."/>
            <person name="Pangilinan J."/>
            <person name="Peng Y."/>
            <person name="Qiu H."/>
            <person name="Shu S."/>
            <person name="Singer J.T."/>
            <person name="Smith A.G."/>
            <person name="Sprecher B.N."/>
            <person name="Wagner V."/>
            <person name="Wang W."/>
            <person name="Wang Z.-Y."/>
            <person name="Yan J."/>
            <person name="Yarish C."/>
            <person name="Zoeuner-Riek S."/>
            <person name="Zhuang Y."/>
            <person name="Zou Y."/>
            <person name="Lindquist E.A."/>
            <person name="Grimwood J."/>
            <person name="Barry K."/>
            <person name="Rokhsar D.S."/>
            <person name="Schmutz J."/>
            <person name="Stiller J.W."/>
            <person name="Grossman A.R."/>
            <person name="Prochnik S.E."/>
        </authorList>
    </citation>
    <scope>NUCLEOTIDE SEQUENCE [LARGE SCALE GENOMIC DNA]</scope>
    <source>
        <strain evidence="2">4086291</strain>
    </source>
</reference>
<dbReference type="AlphaFoldDB" id="A0A1X6PJ53"/>
<name>A0A1X6PJ53_PORUM</name>